<dbReference type="Gene3D" id="3.40.50.12230">
    <property type="match status" value="1"/>
</dbReference>
<name>A0A9P8G5J3_AURME</name>
<dbReference type="InterPro" id="IPR011034">
    <property type="entry name" value="Formyl_transferase-like_C_sf"/>
</dbReference>
<reference evidence="3" key="1">
    <citation type="journal article" date="2021" name="J Fungi (Basel)">
        <title>Virulence traits and population genomics of the black yeast Aureobasidium melanogenum.</title>
        <authorList>
            <person name="Cernosa A."/>
            <person name="Sun X."/>
            <person name="Gostincar C."/>
            <person name="Fang C."/>
            <person name="Gunde-Cimerman N."/>
            <person name="Song Z."/>
        </authorList>
    </citation>
    <scope>NUCLEOTIDE SEQUENCE</scope>
    <source>
        <strain evidence="3">EXF-9298</strain>
    </source>
</reference>
<dbReference type="Gene3D" id="3.90.226.10">
    <property type="entry name" value="2-enoyl-CoA Hydratase, Chain A, domain 1"/>
    <property type="match status" value="1"/>
</dbReference>
<dbReference type="SUPFAM" id="SSF53328">
    <property type="entry name" value="Formyltransferase"/>
    <property type="match status" value="1"/>
</dbReference>
<evidence type="ECO:0000313" key="3">
    <source>
        <dbReference type="EMBL" id="KAG9991404.1"/>
    </source>
</evidence>
<feature type="region of interest" description="Disordered" evidence="2">
    <location>
        <begin position="1115"/>
        <end position="1138"/>
    </location>
</feature>
<keyword evidence="4" id="KW-1185">Reference proteome</keyword>
<dbReference type="InterPro" id="IPR001753">
    <property type="entry name" value="Enoyl-CoA_hydra/iso"/>
</dbReference>
<reference evidence="3" key="2">
    <citation type="submission" date="2021-08" db="EMBL/GenBank/DDBJ databases">
        <authorList>
            <person name="Gostincar C."/>
            <person name="Sun X."/>
            <person name="Song Z."/>
            <person name="Gunde-Cimerman N."/>
        </authorList>
    </citation>
    <scope>NUCLEOTIDE SEQUENCE</scope>
    <source>
        <strain evidence="3">EXF-9298</strain>
    </source>
</reference>
<dbReference type="Proteomes" id="UP000729357">
    <property type="component" value="Unassembled WGS sequence"/>
</dbReference>
<feature type="compositionally biased region" description="Basic and acidic residues" evidence="2">
    <location>
        <begin position="1205"/>
        <end position="1223"/>
    </location>
</feature>
<keyword evidence="1" id="KW-0843">Virulence</keyword>
<comment type="caution">
    <text evidence="3">The sequence shown here is derived from an EMBL/GenBank/DDBJ whole genome shotgun (WGS) entry which is preliminary data.</text>
</comment>
<dbReference type="InterPro" id="IPR010770">
    <property type="entry name" value="Ecd"/>
</dbReference>
<gene>
    <name evidence="3" type="ORF">KCU98_g331</name>
</gene>
<dbReference type="PANTHER" id="PTHR43388:SF1">
    <property type="entry name" value="HYDROGENASE MATURATION FACTOR HOXX"/>
    <property type="match status" value="1"/>
</dbReference>
<dbReference type="GO" id="GO:0003824">
    <property type="term" value="F:catalytic activity"/>
    <property type="evidence" value="ECO:0007669"/>
    <property type="project" value="InterPro"/>
</dbReference>
<dbReference type="SUPFAM" id="SSF50486">
    <property type="entry name" value="FMT C-terminal domain-like"/>
    <property type="match status" value="1"/>
</dbReference>
<feature type="compositionally biased region" description="Acidic residues" evidence="2">
    <location>
        <begin position="1314"/>
        <end position="1329"/>
    </location>
</feature>
<dbReference type="SUPFAM" id="SSF52096">
    <property type="entry name" value="ClpP/crotonase"/>
    <property type="match status" value="1"/>
</dbReference>
<feature type="compositionally biased region" description="Acidic residues" evidence="2">
    <location>
        <begin position="1078"/>
        <end position="1088"/>
    </location>
</feature>
<organism evidence="3 4">
    <name type="scientific">Aureobasidium melanogenum</name>
    <name type="common">Aureobasidium pullulans var. melanogenum</name>
    <dbReference type="NCBI Taxonomy" id="46634"/>
    <lineage>
        <taxon>Eukaryota</taxon>
        <taxon>Fungi</taxon>
        <taxon>Dikarya</taxon>
        <taxon>Ascomycota</taxon>
        <taxon>Pezizomycotina</taxon>
        <taxon>Dothideomycetes</taxon>
        <taxon>Dothideomycetidae</taxon>
        <taxon>Dothideales</taxon>
        <taxon>Saccotheciaceae</taxon>
        <taxon>Aureobasidium</taxon>
    </lineage>
</organism>
<feature type="region of interest" description="Disordered" evidence="2">
    <location>
        <begin position="1078"/>
        <end position="1099"/>
    </location>
</feature>
<feature type="compositionally biased region" description="Acidic residues" evidence="2">
    <location>
        <begin position="1224"/>
        <end position="1233"/>
    </location>
</feature>
<accession>A0A9P8G5J3</accession>
<sequence length="1370" mass="152402">MKILLLCTAHNSLSQRLYLTLTLEHEVTVEYALSADTMIEAASLAHPHLIICPFLTSPVPAEVYNRYMTLIVHPGAPGDGGPSALDFMLMGEDGTDEDLERVMAKDLWSEHGRSHWGVTVLQAIAKYDAGPVWAWEQFSVNIDDHKITKSSLYRGDVTRAALIACSTAIERIELAARQAKGTKAGETESWECINPDLEARPEYGTASASTGEPFLGGHTCRLPLLKAADRGFDVNRHGARMISRLIRASDSQPGCLTKNFTPNLYVYGGLIEDGEHMSTINVKPGTFIGVRNDAVCFKTLDGKGIWITHGRRVKKKTDPTLWPKVPAIQLLADVGLDPKDLPQLLPSLPTDFARLNYPTFQEIFVEYDTTATGQRVAYLTFDFYNGAMSTNQCRQMCAALRSILETHTESNPLSALVLLGGAYFSNGIHLNVIENSPDPAHESWANINAIDDVVLLILQDFAARGITTVAALRGNAAAGGVALAAAADLVLAGEHVVVNPAYRALGLFGSEYHTVTYYGRVGPDLGRNLCRDMLPISAQQAKDIGLVDVVLPGYGESLDTAIHAHVSELISTNQKPGQWKHKLDLSPTALAAARMQELGEMAKDFWSARSIRYHSRRSDFVRKVKATKTPLRFAIHRRKVEELDEEESDSFDLIETFAMLVRKTQEQAMQQTIEQLKMQARRASACLKRTMLDDQNRVQEVDTDDEEVQDFGGFGGGEGFSDFTKRLPDDCIEYTIFVIDSKLKTDYARREKLKAIQSAANALLKTPDLKDYIWQRENFQLDLIDARIDSNLNGTEAGEASEEKLQIPGHDYYLHGRTNFGDSIADEWLIVWLLLELSQRHPSAWIQVRDPDGEFLLAEAANALPKWLEPELADNRVWIHRGQLHIIPLQRNAGSGASGPMTPGISGNVDIAQALLFLQQTPHSTMHSPMIEEEAFHRLRDYPAAISKSQHSALLSVPRRLTYLLHRNPAYVAPAIEAFYLRDPIAVKPLATKDTATLLFAPEDFVTISVRFPKVGYAQLVSQDFPPPPAWVGITPHIHKKPVLLGMKLSCGFEMMLRDPQNKNKREVREMNMLLEDVEEEEDTLPSDEEIKSWPQNEDDDKWLDIDFKDFDKELKGRSGGAAAGEMPEGQGFGDESTQRDLQDMVSRFEKFLNEDEETGAETFSSGSSAFDSDDEDEDDEGEDKAASFTDAEFEQAMREMMGMPDKEKETNGLNSEARKLALEMEDEEEMERDDEKEAEQIWKMMQEIHESRKNGNNEKSKDKGKGKAFTPHAAPDTNAAGKNVRFEDKVRKDIESKNKNKGKGKAKARPVTIDDESSDDEDLLAGEDGDPHYEMLKNMLESFQGQGGMAGPAGNLMGLMGMGSKLPRN</sequence>
<dbReference type="EMBL" id="JAHFXS010000002">
    <property type="protein sequence ID" value="KAG9991404.1"/>
    <property type="molecule type" value="Genomic_DNA"/>
</dbReference>
<feature type="compositionally biased region" description="Basic residues" evidence="2">
    <location>
        <begin position="1300"/>
        <end position="1309"/>
    </location>
</feature>
<evidence type="ECO:0000256" key="2">
    <source>
        <dbReference type="SAM" id="MobiDB-lite"/>
    </source>
</evidence>
<feature type="compositionally biased region" description="Basic and acidic residues" evidence="2">
    <location>
        <begin position="1285"/>
        <end position="1299"/>
    </location>
</feature>
<evidence type="ECO:0000313" key="4">
    <source>
        <dbReference type="Proteomes" id="UP000729357"/>
    </source>
</evidence>
<feature type="compositionally biased region" description="Basic and acidic residues" evidence="2">
    <location>
        <begin position="1234"/>
        <end position="1266"/>
    </location>
</feature>
<feature type="compositionally biased region" description="Acidic residues" evidence="2">
    <location>
        <begin position="1172"/>
        <end position="1183"/>
    </location>
</feature>
<dbReference type="PANTHER" id="PTHR43388">
    <property type="entry name" value="HYDROGENASE MATURATION FACTOR HOXX"/>
    <property type="match status" value="1"/>
</dbReference>
<proteinExistence type="predicted"/>
<dbReference type="InterPro" id="IPR029045">
    <property type="entry name" value="ClpP/crotonase-like_dom_sf"/>
</dbReference>
<dbReference type="InterPro" id="IPR047180">
    <property type="entry name" value="HoxX-like"/>
</dbReference>
<feature type="region of interest" description="Disordered" evidence="2">
    <location>
        <begin position="1153"/>
        <end position="1332"/>
    </location>
</feature>
<evidence type="ECO:0000256" key="1">
    <source>
        <dbReference type="ARBA" id="ARBA00023026"/>
    </source>
</evidence>
<feature type="non-terminal residue" evidence="3">
    <location>
        <position position="1370"/>
    </location>
</feature>
<dbReference type="InterPro" id="IPR036477">
    <property type="entry name" value="Formyl_transf_N_sf"/>
</dbReference>
<protein>
    <submittedName>
        <fullName evidence="3">ClpP/crotonase</fullName>
    </submittedName>
</protein>
<dbReference type="Pfam" id="PF00378">
    <property type="entry name" value="ECH_1"/>
    <property type="match status" value="1"/>
</dbReference>
<dbReference type="CDD" id="cd08650">
    <property type="entry name" value="FMT_core_HypX_N"/>
    <property type="match status" value="1"/>
</dbReference>
<dbReference type="Pfam" id="PF07093">
    <property type="entry name" value="SGT1"/>
    <property type="match status" value="1"/>
</dbReference>